<comment type="caution">
    <text evidence="5">The sequence shown here is derived from an EMBL/GenBank/DDBJ whole genome shotgun (WGS) entry which is preliminary data.</text>
</comment>
<dbReference type="RefSeq" id="XP_067716248.1">
    <property type="nucleotide sequence ID" value="XM_067860147.1"/>
</dbReference>
<feature type="domain" description="Deacetylase sirtuin-type" evidence="4">
    <location>
        <begin position="231"/>
        <end position="502"/>
    </location>
</feature>
<proteinExistence type="predicted"/>
<feature type="binding site" evidence="3">
    <location>
        <position position="406"/>
    </location>
    <ligand>
        <name>Zn(2+)</name>
        <dbReference type="ChEBI" id="CHEBI:29105"/>
    </ligand>
</feature>
<keyword evidence="3" id="KW-0862">Zinc</keyword>
<dbReference type="InterPro" id="IPR050134">
    <property type="entry name" value="NAD-dep_sirtuin_deacylases"/>
</dbReference>
<evidence type="ECO:0000313" key="5">
    <source>
        <dbReference type="EMBL" id="GIX64179.1"/>
    </source>
</evidence>
<dbReference type="GO" id="GO:0017136">
    <property type="term" value="F:histone deacetylase activity, NAD-dependent"/>
    <property type="evidence" value="ECO:0007669"/>
    <property type="project" value="TreeGrafter"/>
</dbReference>
<feature type="binding site" evidence="3">
    <location>
        <position position="398"/>
    </location>
    <ligand>
        <name>Zn(2+)</name>
        <dbReference type="ChEBI" id="CHEBI:29105"/>
    </ligand>
</feature>
<dbReference type="GO" id="GO:0005634">
    <property type="term" value="C:nucleus"/>
    <property type="evidence" value="ECO:0007669"/>
    <property type="project" value="TreeGrafter"/>
</dbReference>
<dbReference type="GO" id="GO:0046872">
    <property type="term" value="F:metal ion binding"/>
    <property type="evidence" value="ECO:0007669"/>
    <property type="project" value="UniProtKB-KW"/>
</dbReference>
<dbReference type="Gene3D" id="2.20.28.200">
    <property type="match status" value="1"/>
</dbReference>
<reference evidence="5 6" key="1">
    <citation type="submission" date="2021-06" db="EMBL/GenBank/DDBJ databases">
        <title>Genome sequence of Babesia caballi.</title>
        <authorList>
            <person name="Yamagishi J."/>
            <person name="Kidaka T."/>
            <person name="Ochi A."/>
        </authorList>
    </citation>
    <scope>NUCLEOTIDE SEQUENCE [LARGE SCALE GENOMIC DNA]</scope>
    <source>
        <strain evidence="5">USDA-D6B2</strain>
    </source>
</reference>
<dbReference type="InterPro" id="IPR026590">
    <property type="entry name" value="Ssirtuin_cat_dom"/>
</dbReference>
<feature type="active site" description="Proton acceptor" evidence="3">
    <location>
        <position position="365"/>
    </location>
</feature>
<keyword evidence="3" id="KW-0479">Metal-binding</keyword>
<gene>
    <name evidence="5" type="ORF">BcabD6B2_36140</name>
</gene>
<dbReference type="InterPro" id="IPR029035">
    <property type="entry name" value="DHS-like_NAD/FAD-binding_dom"/>
</dbReference>
<evidence type="ECO:0000256" key="3">
    <source>
        <dbReference type="PROSITE-ProRule" id="PRU00236"/>
    </source>
</evidence>
<feature type="binding site" evidence="3">
    <location>
        <position position="376"/>
    </location>
    <ligand>
        <name>Zn(2+)</name>
        <dbReference type="ChEBI" id="CHEBI:29105"/>
    </ligand>
</feature>
<evidence type="ECO:0000313" key="6">
    <source>
        <dbReference type="Proteomes" id="UP001497744"/>
    </source>
</evidence>
<dbReference type="Pfam" id="PF02146">
    <property type="entry name" value="SIR2"/>
    <property type="match status" value="1"/>
</dbReference>
<dbReference type="AlphaFoldDB" id="A0AAV4LVT9"/>
<dbReference type="PANTHER" id="PTHR11085:SF10">
    <property type="entry name" value="NAD-DEPENDENT PROTEIN DEACYLASE SIRTUIN-5, MITOCHONDRIAL-RELATED"/>
    <property type="match status" value="1"/>
</dbReference>
<dbReference type="EMBL" id="BPLF01000003">
    <property type="protein sequence ID" value="GIX64179.1"/>
    <property type="molecule type" value="Genomic_DNA"/>
</dbReference>
<feature type="binding site" evidence="3">
    <location>
        <position position="373"/>
    </location>
    <ligand>
        <name>Zn(2+)</name>
        <dbReference type="ChEBI" id="CHEBI:29105"/>
    </ligand>
</feature>
<protein>
    <submittedName>
        <fullName evidence="5">NAD-dependent protein deacetylase sirtuin-6</fullName>
    </submittedName>
</protein>
<dbReference type="SUPFAM" id="SSF52467">
    <property type="entry name" value="DHS-like NAD/FAD-binding domain"/>
    <property type="match status" value="1"/>
</dbReference>
<sequence>MPEPDGGDTPDEIIELTEGWSLCNDDVYRVANQLLSLAFAVKYFGECREFIWTSVRRRFEPLPAHARVRGVLRGAGRPGRASGAAPQLQLRQGLRVAEKHARAGRHGTGERGRAGGRGQVDAVRHLSHIPTRHLPPRLAAVSPPRTRCKRRRFSYGEDSCDHVFDLASITELIRSSRCMSVDCPVAAPRASSAERRSTCDAMASSALNYATQLRRNDNKGPCGGVQLFDSPADVSRKFKKLLSLFNESKCAVLHTGAGVSTAAGIPDFRGPSGVWTVMSQENQAAGKRRKMTDGDCTVKSTTEACVEYGREKLEAVEFSQALPSEAHLATLALLRAGRIRSVITQNIDGLHAVSGMRHSECTELHGNVFLERCISCGRRFLRAYVAPTISFKPTGSHCGICFFPPCGILTDVVLDWFDRYEDHFEKRAVADAEAADFHLTLGSSLHVEPACLYASSEHHRKEDAPLVIVNYQKTRLDAEADVVLHYDVNKVCTKLVKHLKLPMPIFLRRFLMVGVQYSKGRHNKVLLRFPCISRIVVSDRYTSASGVSHRCVHSAHGMHEFTFTGDFEAVIKLLFDAEVVIRVRYAPDCGMSCLVWQVCIAATDGVRSRRKKTPMVHEFDSPGESATISVCRLTLAYNAALIAKSDACRLLATLGCGGGTVHGFDSRPVPQSIARLWTCFLWLQSPGDSAFDTLLDVKEDVEWPAAFDPVEHLDVLPEVMRICVKLALQRGLGSVCRGQFCIDVDALSDAFFAPHRLDAHFAPSGLRLLCASGHEFGGMVDRVPGDMRVCLPRRVRPIAPCRSAPFRPPDALFLTVLRGGADAVLRRQVDYAGTLRLVNLFRSEFPVWVASYLADLFECR</sequence>
<dbReference type="GeneID" id="94195660"/>
<dbReference type="Proteomes" id="UP001497744">
    <property type="component" value="Unassembled WGS sequence"/>
</dbReference>
<dbReference type="PROSITE" id="PS50305">
    <property type="entry name" value="SIRTUIN"/>
    <property type="match status" value="1"/>
</dbReference>
<name>A0AAV4LVT9_BABCB</name>
<dbReference type="Gene3D" id="3.40.50.1220">
    <property type="entry name" value="TPP-binding domain"/>
    <property type="match status" value="1"/>
</dbReference>
<keyword evidence="2" id="KW-0520">NAD</keyword>
<keyword evidence="6" id="KW-1185">Reference proteome</keyword>
<dbReference type="GO" id="GO:0070403">
    <property type="term" value="F:NAD+ binding"/>
    <property type="evidence" value="ECO:0007669"/>
    <property type="project" value="InterPro"/>
</dbReference>
<evidence type="ECO:0000256" key="2">
    <source>
        <dbReference type="ARBA" id="ARBA00023027"/>
    </source>
</evidence>
<dbReference type="PANTHER" id="PTHR11085">
    <property type="entry name" value="NAD-DEPENDENT PROTEIN DEACYLASE SIRTUIN-5, MITOCHONDRIAL-RELATED"/>
    <property type="match status" value="1"/>
</dbReference>
<accession>A0AAV4LVT9</accession>
<evidence type="ECO:0000256" key="1">
    <source>
        <dbReference type="ARBA" id="ARBA00022679"/>
    </source>
</evidence>
<organism evidence="5 6">
    <name type="scientific">Babesia caballi</name>
    <dbReference type="NCBI Taxonomy" id="5871"/>
    <lineage>
        <taxon>Eukaryota</taxon>
        <taxon>Sar</taxon>
        <taxon>Alveolata</taxon>
        <taxon>Apicomplexa</taxon>
        <taxon>Aconoidasida</taxon>
        <taxon>Piroplasmida</taxon>
        <taxon>Babesiidae</taxon>
        <taxon>Babesia</taxon>
    </lineage>
</organism>
<evidence type="ECO:0000259" key="4">
    <source>
        <dbReference type="PROSITE" id="PS50305"/>
    </source>
</evidence>
<dbReference type="InterPro" id="IPR003000">
    <property type="entry name" value="Sirtuin"/>
</dbReference>
<keyword evidence="1" id="KW-0808">Transferase</keyword>